<dbReference type="OrthoDB" id="9800746at2"/>
<dbReference type="InterPro" id="IPR058240">
    <property type="entry name" value="rSAM_sf"/>
</dbReference>
<dbReference type="SFLD" id="SFLDG01067">
    <property type="entry name" value="SPASM/twitch_domain_containing"/>
    <property type="match status" value="1"/>
</dbReference>
<dbReference type="InterPro" id="IPR007197">
    <property type="entry name" value="rSAM"/>
</dbReference>
<dbReference type="Pfam" id="PF02579">
    <property type="entry name" value="Nitro_FeMo-Co"/>
    <property type="match status" value="1"/>
</dbReference>
<dbReference type="eggNOG" id="COG0535">
    <property type="taxonomic scope" value="Bacteria"/>
</dbReference>
<dbReference type="PANTHER" id="PTHR43787">
    <property type="entry name" value="FEMO COFACTOR BIOSYNTHESIS PROTEIN NIFB-RELATED"/>
    <property type="match status" value="1"/>
</dbReference>
<dbReference type="GO" id="GO:0046872">
    <property type="term" value="F:metal ion binding"/>
    <property type="evidence" value="ECO:0007669"/>
    <property type="project" value="UniProtKB-KW"/>
</dbReference>
<dbReference type="SUPFAM" id="SSF102114">
    <property type="entry name" value="Radical SAM enzymes"/>
    <property type="match status" value="1"/>
</dbReference>
<protein>
    <submittedName>
        <fullName evidence="12">Nitrogenase cofactor biosynthesis protein NifB</fullName>
    </submittedName>
</protein>
<evidence type="ECO:0000313" key="12">
    <source>
        <dbReference type="EMBL" id="AEF84549.1"/>
    </source>
</evidence>
<name>F5YPB0_TREPZ</name>
<dbReference type="InterPro" id="IPR013785">
    <property type="entry name" value="Aldolase_TIM"/>
</dbReference>
<accession>F5YPB0</accession>
<keyword evidence="5" id="KW-0949">S-adenosyl-L-methionine</keyword>
<keyword evidence="10" id="KW-0456">Lyase</keyword>
<evidence type="ECO:0000256" key="5">
    <source>
        <dbReference type="ARBA" id="ARBA00022691"/>
    </source>
</evidence>
<evidence type="ECO:0000256" key="8">
    <source>
        <dbReference type="ARBA" id="ARBA00023014"/>
    </source>
</evidence>
<dbReference type="PANTHER" id="PTHR43787:SF13">
    <property type="entry name" value="FEMO COFACTOR BIOSYNTHESIS PROTEIN NIFB"/>
    <property type="match status" value="1"/>
</dbReference>
<reference evidence="13" key="1">
    <citation type="submission" date="2009-12" db="EMBL/GenBank/DDBJ databases">
        <title>Complete sequence of Treponema primitia strain ZAS-2.</title>
        <authorList>
            <person name="Tetu S.G."/>
            <person name="Matson E."/>
            <person name="Ren Q."/>
            <person name="Seshadri R."/>
            <person name="Elbourne L."/>
            <person name="Hassan K.A."/>
            <person name="Durkin A."/>
            <person name="Radune D."/>
            <person name="Mohamoud Y."/>
            <person name="Shay R."/>
            <person name="Jin S."/>
            <person name="Zhang X."/>
            <person name="Lucey K."/>
            <person name="Ballor N.R."/>
            <person name="Ottesen E."/>
            <person name="Rosenthal R."/>
            <person name="Allen A."/>
            <person name="Leadbetter J.R."/>
            <person name="Paulsen I.T."/>
        </authorList>
    </citation>
    <scope>NUCLEOTIDE SEQUENCE [LARGE SCALE GENOMIC DNA]</scope>
    <source>
        <strain evidence="13">ATCC BAA-887 / DSM 12427 / ZAS-2</strain>
    </source>
</reference>
<keyword evidence="7" id="KW-0408">Iron</keyword>
<proteinExistence type="inferred from homology"/>
<evidence type="ECO:0000256" key="3">
    <source>
        <dbReference type="ARBA" id="ARBA00006804"/>
    </source>
</evidence>
<comment type="cofactor">
    <cofactor evidence="1">
        <name>[4Fe-4S] cluster</name>
        <dbReference type="ChEBI" id="CHEBI:49883"/>
    </cofactor>
</comment>
<dbReference type="AlphaFoldDB" id="F5YPB0"/>
<dbReference type="SFLD" id="SFLDS00029">
    <property type="entry name" value="Radical_SAM"/>
    <property type="match status" value="1"/>
</dbReference>
<dbReference type="PROSITE" id="PS51918">
    <property type="entry name" value="RADICAL_SAM"/>
    <property type="match status" value="1"/>
</dbReference>
<dbReference type="SFLD" id="SFLDG01068">
    <property type="entry name" value="FeMo_cofactor_biosynthesis_pro"/>
    <property type="match status" value="1"/>
</dbReference>
<keyword evidence="6" id="KW-0479">Metal-binding</keyword>
<dbReference type="Gene3D" id="3.30.420.130">
    <property type="entry name" value="Dinitrogenase iron-molybdenum cofactor biosynthesis domain"/>
    <property type="match status" value="1"/>
</dbReference>
<evidence type="ECO:0000256" key="6">
    <source>
        <dbReference type="ARBA" id="ARBA00022723"/>
    </source>
</evidence>
<dbReference type="GO" id="GO:0051539">
    <property type="term" value="F:4 iron, 4 sulfur cluster binding"/>
    <property type="evidence" value="ECO:0007669"/>
    <property type="project" value="UniProtKB-KW"/>
</dbReference>
<comment type="pathway">
    <text evidence="2">Cofactor biosynthesis; Fe-Mo cofactor biosynthesis.</text>
</comment>
<keyword evidence="9" id="KW-0535">Nitrogen fixation</keyword>
<dbReference type="STRING" id="545694.TREPR_2883"/>
<dbReference type="InterPro" id="IPR000385">
    <property type="entry name" value="MoaA_NifB_PqqE_Fe-S-bd_CS"/>
</dbReference>
<evidence type="ECO:0000256" key="9">
    <source>
        <dbReference type="ARBA" id="ARBA00023231"/>
    </source>
</evidence>
<comment type="similarity">
    <text evidence="3">Belongs to the radical SAM superfamily. NifB family.</text>
</comment>
<gene>
    <name evidence="12" type="primary">nifB</name>
    <name evidence="12" type="ordered locus">TREPR_2883</name>
</gene>
<dbReference type="RefSeq" id="WP_015707361.1">
    <property type="nucleotide sequence ID" value="NC_015578.1"/>
</dbReference>
<evidence type="ECO:0000256" key="4">
    <source>
        <dbReference type="ARBA" id="ARBA00022485"/>
    </source>
</evidence>
<dbReference type="InterPro" id="IPR036105">
    <property type="entry name" value="DiNase_FeMo-co_biosyn_sf"/>
</dbReference>
<evidence type="ECO:0000256" key="1">
    <source>
        <dbReference type="ARBA" id="ARBA00001966"/>
    </source>
</evidence>
<dbReference type="GO" id="GO:0016829">
    <property type="term" value="F:lyase activity"/>
    <property type="evidence" value="ECO:0007669"/>
    <property type="project" value="UniProtKB-KW"/>
</dbReference>
<organism evidence="12 13">
    <name type="scientific">Treponema primitia (strain ATCC BAA-887 / DSM 12427 / ZAS-2)</name>
    <dbReference type="NCBI Taxonomy" id="545694"/>
    <lineage>
        <taxon>Bacteria</taxon>
        <taxon>Pseudomonadati</taxon>
        <taxon>Spirochaetota</taxon>
        <taxon>Spirochaetia</taxon>
        <taxon>Spirochaetales</taxon>
        <taxon>Treponemataceae</taxon>
        <taxon>Treponema</taxon>
    </lineage>
</organism>
<dbReference type="SUPFAM" id="SSF53146">
    <property type="entry name" value="Nitrogenase accessory factor-like"/>
    <property type="match status" value="1"/>
</dbReference>
<dbReference type="Proteomes" id="UP000009223">
    <property type="component" value="Chromosome"/>
</dbReference>
<dbReference type="HOGENOM" id="CLU_027639_0_0_12"/>
<dbReference type="UniPathway" id="UPA00782"/>
<dbReference type="EMBL" id="CP001843">
    <property type="protein sequence ID" value="AEF84549.1"/>
    <property type="molecule type" value="Genomic_DNA"/>
</dbReference>
<dbReference type="InterPro" id="IPR003731">
    <property type="entry name" value="Di-Nase_FeMo-co_biosynth"/>
</dbReference>
<evidence type="ECO:0000313" key="13">
    <source>
        <dbReference type="Proteomes" id="UP000009223"/>
    </source>
</evidence>
<evidence type="ECO:0000256" key="2">
    <source>
        <dbReference type="ARBA" id="ARBA00005155"/>
    </source>
</evidence>
<dbReference type="SFLD" id="SFLDF00281">
    <property type="entry name" value="FeMo_cofactor_biosynthesis_pro"/>
    <property type="match status" value="1"/>
</dbReference>
<dbReference type="PROSITE" id="PS01305">
    <property type="entry name" value="MOAA_NIFB_PQQE"/>
    <property type="match status" value="1"/>
</dbReference>
<dbReference type="Pfam" id="PF04055">
    <property type="entry name" value="Radical_SAM"/>
    <property type="match status" value="1"/>
</dbReference>
<feature type="domain" description="Radical SAM core" evidence="11">
    <location>
        <begin position="22"/>
        <end position="264"/>
    </location>
</feature>
<keyword evidence="13" id="KW-1185">Reference proteome</keyword>
<evidence type="ECO:0000259" key="11">
    <source>
        <dbReference type="PROSITE" id="PS51918"/>
    </source>
</evidence>
<keyword evidence="8" id="KW-0411">Iron-sulfur</keyword>
<reference evidence="12 13" key="2">
    <citation type="journal article" date="2011" name="ISME J.">
        <title>RNA-seq reveals cooperative metabolic interactions between two termite-gut spirochete species in co-culture.</title>
        <authorList>
            <person name="Rosenthal A.Z."/>
            <person name="Matson E.G."/>
            <person name="Eldar A."/>
            <person name="Leadbetter J.R."/>
        </authorList>
    </citation>
    <scope>NUCLEOTIDE SEQUENCE [LARGE SCALE GENOMIC DNA]</scope>
    <source>
        <strain evidence="13">ATCC BAA-887 / DSM 12427 / ZAS-2</strain>
    </source>
</reference>
<evidence type="ECO:0000256" key="7">
    <source>
        <dbReference type="ARBA" id="ARBA00023004"/>
    </source>
</evidence>
<dbReference type="KEGG" id="tpi:TREPR_2883"/>
<dbReference type="Gene3D" id="3.20.20.70">
    <property type="entry name" value="Aldolase class I"/>
    <property type="match status" value="1"/>
</dbReference>
<evidence type="ECO:0000256" key="10">
    <source>
        <dbReference type="ARBA" id="ARBA00023239"/>
    </source>
</evidence>
<keyword evidence="4" id="KW-0004">4Fe-4S</keyword>
<sequence length="428" mass="46007">MISGQETKKDFSNHPCFSSDARHSTGRIHLPVAGKCNVQCNFCNRKYNCVNESRPGVSSALLSPFQALDYLKSVLNIVDNISVIGIAGPGDPFANPEETLATMELVQKNYPDKILCLATNGLALSDYGERLGKLNISHVTITVNAVDPAIGAKIYAWVRYGPHVYRGVTGADLLIQRQTEAIKVLKSLGIIVKINTVVIPGINDAHAAEVAAYTASLGADVQNCIPMMHVEETAFADIPSPTGESMTALRLETGKHLRQMSHCARCRADAAGFLGEENPREIERLLEEAKLLRPTAERPYVAVASMEGLFVNQHLGEATQMWIFGFEEGKLVLKGQRPTPAPGSGDKRWERLADTLEDCIAILVSNCGETPKRILEKQGLAVIAGEGLITDLALPLFQGRSIPKIFTVTPGQCGVGVSCGGKGMGCGA</sequence>